<dbReference type="InterPro" id="IPR036388">
    <property type="entry name" value="WH-like_DNA-bd_sf"/>
</dbReference>
<evidence type="ECO:0000259" key="1">
    <source>
        <dbReference type="Pfam" id="PF04545"/>
    </source>
</evidence>
<dbReference type="Gene3D" id="1.10.10.10">
    <property type="entry name" value="Winged helix-like DNA-binding domain superfamily/Winged helix DNA-binding domain"/>
    <property type="match status" value="1"/>
</dbReference>
<dbReference type="RefSeq" id="WP_057643625.1">
    <property type="nucleotide sequence ID" value="NZ_CABMMF010000007.1"/>
</dbReference>
<evidence type="ECO:0000313" key="3">
    <source>
        <dbReference type="Proteomes" id="UP000046784"/>
    </source>
</evidence>
<dbReference type="Pfam" id="PF04545">
    <property type="entry name" value="Sigma70_r4"/>
    <property type="match status" value="1"/>
</dbReference>
<sequence>MSSIKIDRNLYPKIISDFLSGNTLQEISQPLGVSRERIRQILEENGLTGKDGGVAAKVAKRIEAKAKLDIQKYGCTKEQIKQIQHGYQSKTRTPFHLFKSQRSNARVRGVEWNLLFWDWWMIWKESGHWEHRGRGIGHYCMCRKEDLGAYEKGNVYIDLSPNNSVLGRVLGFERGTKQSFVYRLIKAAGGPAAVSREISVDKNYMSQLINRNEIPHSWLSNGKAQKLADLTAGSFTYEQILEEKAA</sequence>
<proteinExistence type="predicted"/>
<feature type="domain" description="RNA polymerase sigma-70 region 4" evidence="1">
    <location>
        <begin position="20"/>
        <end position="42"/>
    </location>
</feature>
<organism evidence="2 3">
    <name type="scientific">Yersinia frederiksenii</name>
    <dbReference type="NCBI Taxonomy" id="29484"/>
    <lineage>
        <taxon>Bacteria</taxon>
        <taxon>Pseudomonadati</taxon>
        <taxon>Pseudomonadota</taxon>
        <taxon>Gammaproteobacteria</taxon>
        <taxon>Enterobacterales</taxon>
        <taxon>Yersiniaceae</taxon>
        <taxon>Yersinia</taxon>
    </lineage>
</organism>
<name>A0AAI8ZPA8_YERFR</name>
<dbReference type="GO" id="GO:0006352">
    <property type="term" value="P:DNA-templated transcription initiation"/>
    <property type="evidence" value="ECO:0007669"/>
    <property type="project" value="InterPro"/>
</dbReference>
<dbReference type="EMBL" id="CGCB01000007">
    <property type="protein sequence ID" value="CFQ96769.1"/>
    <property type="molecule type" value="Genomic_DNA"/>
</dbReference>
<protein>
    <submittedName>
        <fullName evidence="2">Sigma-70, region 4</fullName>
    </submittedName>
</protein>
<dbReference type="InterPro" id="IPR007630">
    <property type="entry name" value="RNA_pol_sigma70_r4"/>
</dbReference>
<dbReference type="GO" id="GO:0003700">
    <property type="term" value="F:DNA-binding transcription factor activity"/>
    <property type="evidence" value="ECO:0007669"/>
    <property type="project" value="InterPro"/>
</dbReference>
<accession>A0AAI8ZPA8</accession>
<comment type="caution">
    <text evidence="2">The sequence shown here is derived from an EMBL/GenBank/DDBJ whole genome shotgun (WGS) entry which is preliminary data.</text>
</comment>
<dbReference type="Proteomes" id="UP000046784">
    <property type="component" value="Unassembled WGS sequence"/>
</dbReference>
<dbReference type="AlphaFoldDB" id="A0AAI8ZPA8"/>
<reference evidence="2 3" key="1">
    <citation type="submission" date="2015-03" db="EMBL/GenBank/DDBJ databases">
        <authorList>
            <consortium name="Pathogen Informatics"/>
            <person name="Murphy D."/>
        </authorList>
    </citation>
    <scope>NUCLEOTIDE SEQUENCE [LARGE SCALE GENOMIC DNA]</scope>
    <source>
        <strain evidence="2 3">3400/83</strain>
    </source>
</reference>
<evidence type="ECO:0000313" key="2">
    <source>
        <dbReference type="EMBL" id="CFQ96769.1"/>
    </source>
</evidence>
<gene>
    <name evidence="2" type="ORF">ERS008524_01583</name>
</gene>